<dbReference type="InterPro" id="IPR051082">
    <property type="entry name" value="Pentapeptide-BTB/POZ_domain"/>
</dbReference>
<evidence type="ECO:0000313" key="3">
    <source>
        <dbReference type="Proteomes" id="UP000237983"/>
    </source>
</evidence>
<dbReference type="Pfam" id="PF13599">
    <property type="entry name" value="Pentapeptide_4"/>
    <property type="match status" value="1"/>
</dbReference>
<dbReference type="SUPFAM" id="SSF141571">
    <property type="entry name" value="Pentapeptide repeat-like"/>
    <property type="match status" value="1"/>
</dbReference>
<proteinExistence type="predicted"/>
<dbReference type="OrthoDB" id="2579959at2"/>
<sequence>MAKPSTHPPRLDAPRALELAEGDTDSLQSHDGRDGERYSGADLSERDLAGATFSECEFLDLTAHETDFRASEFVDARFDRLNAPIFRAPRSRFRDVTIENSRLGSAEFYEASWQSVHFRNCKLGYINLRGANLRDVLFTNCQIEELDLGGAKALRVAFVDTVIITLDVTRSQLEHVDLRGADMRALSGLEGLRGATVNSYQVTELAPIFARQFGIRVEE</sequence>
<dbReference type="PANTHER" id="PTHR14136">
    <property type="entry name" value="BTB_POZ DOMAIN-CONTAINING PROTEIN KCTD9"/>
    <property type="match status" value="1"/>
</dbReference>
<dbReference type="AlphaFoldDB" id="A0A2T0VEK8"/>
<feature type="region of interest" description="Disordered" evidence="1">
    <location>
        <begin position="20"/>
        <end position="41"/>
    </location>
</feature>
<name>A0A2T0VEK8_9MICO</name>
<dbReference type="RefSeq" id="WP_106212218.1">
    <property type="nucleotide sequence ID" value="NZ_PVTL01000004.1"/>
</dbReference>
<accession>A0A2T0VEK8</accession>
<dbReference type="InterPro" id="IPR001646">
    <property type="entry name" value="5peptide_repeat"/>
</dbReference>
<comment type="caution">
    <text evidence="2">The sequence shown here is derived from an EMBL/GenBank/DDBJ whole genome shotgun (WGS) entry which is preliminary data.</text>
</comment>
<reference evidence="2 3" key="1">
    <citation type="submission" date="2018-03" db="EMBL/GenBank/DDBJ databases">
        <title>Genomic Encyclopedia of Type Strains, Phase III (KMG-III): the genomes of soil and plant-associated and newly described type strains.</title>
        <authorList>
            <person name="Whitman W."/>
        </authorList>
    </citation>
    <scope>NUCLEOTIDE SEQUENCE [LARGE SCALE GENOMIC DNA]</scope>
    <source>
        <strain evidence="2 3">CGMCC 1.12484</strain>
    </source>
</reference>
<keyword evidence="3" id="KW-1185">Reference proteome</keyword>
<feature type="compositionally biased region" description="Basic and acidic residues" evidence="1">
    <location>
        <begin position="28"/>
        <end position="41"/>
    </location>
</feature>
<evidence type="ECO:0000256" key="1">
    <source>
        <dbReference type="SAM" id="MobiDB-lite"/>
    </source>
</evidence>
<dbReference type="Gene3D" id="2.160.20.80">
    <property type="entry name" value="E3 ubiquitin-protein ligase SopA"/>
    <property type="match status" value="1"/>
</dbReference>
<dbReference type="Proteomes" id="UP000237983">
    <property type="component" value="Unassembled WGS sequence"/>
</dbReference>
<dbReference type="PANTHER" id="PTHR14136:SF17">
    <property type="entry name" value="BTB_POZ DOMAIN-CONTAINING PROTEIN KCTD9"/>
    <property type="match status" value="1"/>
</dbReference>
<evidence type="ECO:0000313" key="2">
    <source>
        <dbReference type="EMBL" id="PRY68625.1"/>
    </source>
</evidence>
<organism evidence="2 3">
    <name type="scientific">Glaciihabitans tibetensis</name>
    <dbReference type="NCBI Taxonomy" id="1266600"/>
    <lineage>
        <taxon>Bacteria</taxon>
        <taxon>Bacillati</taxon>
        <taxon>Actinomycetota</taxon>
        <taxon>Actinomycetes</taxon>
        <taxon>Micrococcales</taxon>
        <taxon>Microbacteriaceae</taxon>
        <taxon>Glaciihabitans</taxon>
    </lineage>
</organism>
<dbReference type="EMBL" id="PVTL01000004">
    <property type="protein sequence ID" value="PRY68625.1"/>
    <property type="molecule type" value="Genomic_DNA"/>
</dbReference>
<gene>
    <name evidence="2" type="ORF">B0I08_104328</name>
</gene>
<protein>
    <submittedName>
        <fullName evidence="2">Pentapeptide repeat protein</fullName>
    </submittedName>
</protein>